<evidence type="ECO:0000256" key="17">
    <source>
        <dbReference type="SAM" id="MobiDB-lite"/>
    </source>
</evidence>
<keyword evidence="9" id="KW-0333">Golgi apparatus</keyword>
<comment type="catalytic activity">
    <reaction evidence="13">
        <text>a beta-D-galactosyl-(1-&gt;3)-N-acetyl-alpha-D-galactosaminyl derivative + CMP-N-acetyl-beta-neuraminate = a beta-D-galactosyl-(1-&gt;3)-[N-acetyl-alpha-neuraminyl-(2-&gt;6)]-N-acetyl-alpha-D-galactosaminyl derivative + CMP + H(+)</text>
        <dbReference type="Rhea" id="RHEA:11136"/>
        <dbReference type="ChEBI" id="CHEBI:15378"/>
        <dbReference type="ChEBI" id="CHEBI:57812"/>
        <dbReference type="ChEBI" id="CHEBI:60377"/>
        <dbReference type="ChEBI" id="CHEBI:133470"/>
        <dbReference type="ChEBI" id="CHEBI:140764"/>
        <dbReference type="EC" id="2.4.3.3"/>
    </reaction>
    <physiologicalReaction direction="left-to-right" evidence="13">
        <dbReference type="Rhea" id="RHEA:11137"/>
    </physiologicalReaction>
</comment>
<evidence type="ECO:0000256" key="9">
    <source>
        <dbReference type="ARBA" id="ARBA00023034"/>
    </source>
</evidence>
<keyword evidence="5" id="KW-0808">Transferase</keyword>
<evidence type="ECO:0000256" key="7">
    <source>
        <dbReference type="ARBA" id="ARBA00022968"/>
    </source>
</evidence>
<keyword evidence="7" id="KW-0735">Signal-anchor</keyword>
<comment type="pathway">
    <text evidence="2">Protein modification; protein glycosylation.</text>
</comment>
<dbReference type="InterPro" id="IPR038578">
    <property type="entry name" value="GT29-like_sf"/>
</dbReference>
<comment type="similarity">
    <text evidence="3">Belongs to the glycosyltransferase 29 family.</text>
</comment>
<dbReference type="PANTHER" id="PTHR45941">
    <property type="entry name" value="ALPHA-N-ACETYLGALACTOSAMINIDE ALPHA-2,6-SIALYLTRANSFERASE 2-LIKE-RELATED"/>
    <property type="match status" value="1"/>
</dbReference>
<name>A0ABR0Z0L0_HUSHU</name>
<evidence type="ECO:0000256" key="2">
    <source>
        <dbReference type="ARBA" id="ARBA00004922"/>
    </source>
</evidence>
<evidence type="ECO:0000256" key="5">
    <source>
        <dbReference type="ARBA" id="ARBA00022679"/>
    </source>
</evidence>
<comment type="subcellular location">
    <subcellularLocation>
        <location evidence="1">Golgi apparatus membrane</location>
        <topology evidence="1">Single-pass type II membrane protein</topology>
    </subcellularLocation>
</comment>
<evidence type="ECO:0000256" key="4">
    <source>
        <dbReference type="ARBA" id="ARBA00022676"/>
    </source>
</evidence>
<evidence type="ECO:0000313" key="18">
    <source>
        <dbReference type="EMBL" id="KAK6478374.1"/>
    </source>
</evidence>
<evidence type="ECO:0000256" key="6">
    <source>
        <dbReference type="ARBA" id="ARBA00022692"/>
    </source>
</evidence>
<keyword evidence="10" id="KW-0472">Membrane</keyword>
<keyword evidence="4" id="KW-0328">Glycosyltransferase</keyword>
<keyword evidence="12" id="KW-0325">Glycoprotein</keyword>
<proteinExistence type="inferred from homology"/>
<dbReference type="PANTHER" id="PTHR45941:SF1">
    <property type="entry name" value="ALPHA-N-ACETYLGALACTOSAMINIDE ALPHA-2,6-SIALYLTRANSFERASE 1"/>
    <property type="match status" value="1"/>
</dbReference>
<keyword evidence="8" id="KW-1133">Transmembrane helix</keyword>
<dbReference type="Proteomes" id="UP001369086">
    <property type="component" value="Unassembled WGS sequence"/>
</dbReference>
<comment type="catalytic activity">
    <reaction evidence="15">
        <text>a 3-O-[N-acetyl-alpha-neuraminyl-(2-&gt;3)-beta-D-galactosyl-(1-&gt;3)-N-acetyl-alpha-D-galactosaminyl]-L-threonyl-[protein] + CMP-N-acetyl-beta-neuraminate = a 3-O-{alpha-Neu5Ac-(2-&gt;3)-beta-D-Gal-(1-&gt;3)-[alpha-Neu5Ac-(2-&gt;6)]-alpha-D-GalNAc}-L-threonyl-[protein] + CMP + H(+)</text>
        <dbReference type="Rhea" id="RHEA:81659"/>
        <dbReference type="Rhea" id="RHEA-COMP:14417"/>
        <dbReference type="Rhea" id="RHEA-COMP:16763"/>
        <dbReference type="ChEBI" id="CHEBI:15378"/>
        <dbReference type="ChEBI" id="CHEBI:57812"/>
        <dbReference type="ChEBI" id="CHEBI:60377"/>
        <dbReference type="ChEBI" id="CHEBI:139598"/>
        <dbReference type="ChEBI" id="CHEBI:156398"/>
    </reaction>
    <physiologicalReaction direction="left-to-right" evidence="15">
        <dbReference type="Rhea" id="RHEA:81660"/>
    </physiologicalReaction>
</comment>
<keyword evidence="11" id="KW-1015">Disulfide bond</keyword>
<dbReference type="InterPro" id="IPR001675">
    <property type="entry name" value="Glyco_trans_29"/>
</dbReference>
<evidence type="ECO:0000256" key="11">
    <source>
        <dbReference type="ARBA" id="ARBA00023157"/>
    </source>
</evidence>
<evidence type="ECO:0000256" key="15">
    <source>
        <dbReference type="ARBA" id="ARBA00050664"/>
    </source>
</evidence>
<dbReference type="Gene3D" id="3.90.1480.20">
    <property type="entry name" value="Glycosyl transferase family 29"/>
    <property type="match status" value="1"/>
</dbReference>
<keyword evidence="19" id="KW-1185">Reference proteome</keyword>
<dbReference type="EMBL" id="JAHFZB010000019">
    <property type="protein sequence ID" value="KAK6478374.1"/>
    <property type="molecule type" value="Genomic_DNA"/>
</dbReference>
<gene>
    <name evidence="18" type="ORF">HHUSO_G20679</name>
</gene>
<feature type="compositionally biased region" description="Basic and acidic residues" evidence="17">
    <location>
        <begin position="157"/>
        <end position="166"/>
    </location>
</feature>
<evidence type="ECO:0000256" key="14">
    <source>
        <dbReference type="ARBA" id="ARBA00039109"/>
    </source>
</evidence>
<evidence type="ECO:0000256" key="16">
    <source>
        <dbReference type="ARBA" id="ARBA00052285"/>
    </source>
</evidence>
<evidence type="ECO:0000313" key="19">
    <source>
        <dbReference type="Proteomes" id="UP001369086"/>
    </source>
</evidence>
<evidence type="ECO:0000256" key="10">
    <source>
        <dbReference type="ARBA" id="ARBA00023136"/>
    </source>
</evidence>
<comment type="caution">
    <text evidence="18">The sequence shown here is derived from an EMBL/GenBank/DDBJ whole genome shotgun (WGS) entry which is preliminary data.</text>
</comment>
<sequence length="531" mass="61063">MKCQSLKNRFIGLIAVVFLLIGAFVFKYEGNVDYRNNHKSNNRYVMVASIPENQDKTTLGEKAAAALRSTQAPPVMSLEPPLKPTVEKQATPVMSLEPPLKPTEEKQAPPVMSLEPPLKPTVEKQATPVMSLEPPLKPTVEKQATPVNVPKPMTKKVTKEKPKPITDRTTIGRPKPTTKKVTKEKLRPQTPKKPLRIEDFILYPKWDIEEDYHRDPSAKKTTCPESIRSRSAEIDWFKQLFIPDISLFMHKEHFNDEEWKRLEHFNPPYGWMATNYTEVKQAVELIPGLKEQTVLLSPKRNDGCIRCAAVGNGGILNGSRKGAEIDSHDYIFRVNGAVIKGFEDDVGVRTSFYVHTAQTMISSLRGYKRLGFTNVPMDKEIKYIMVTEDMRDYQWLRALLLNTTVSRGPYLEMRPRSYFGTDFTPQNYLVAHPDFNRYIKNRFLKSKTVEGIDWAIYRPSTGAFALLLALHLCDVVDAYGYITEDYAKYPNHYYDKTKTETEFYDNHDFGLEIKEWKKLHDSKLMNLYQGR</sequence>
<evidence type="ECO:0000256" key="12">
    <source>
        <dbReference type="ARBA" id="ARBA00023180"/>
    </source>
</evidence>
<feature type="region of interest" description="Disordered" evidence="17">
    <location>
        <begin position="153"/>
        <end position="189"/>
    </location>
</feature>
<evidence type="ECO:0000256" key="3">
    <source>
        <dbReference type="ARBA" id="ARBA00006003"/>
    </source>
</evidence>
<protein>
    <recommendedName>
        <fullName evidence="14">alpha-N-acetylgalactosaminide alpha-2,6-sialyltransferase</fullName>
        <ecNumber evidence="14">2.4.3.3</ecNumber>
    </recommendedName>
</protein>
<evidence type="ECO:0000256" key="8">
    <source>
        <dbReference type="ARBA" id="ARBA00022989"/>
    </source>
</evidence>
<comment type="catalytic activity">
    <reaction evidence="16">
        <text>a 3-O-[N-acetyl-alpha-D-galactosaminyl]-L-threonyl-[protein] + CMP-N-acetyl-beta-neuraminate = a 3-O-[N-acetyl-alpha-neuraminosyl-(2-&gt;6)-N-acetyl-alpha-D-galactosaminyl]-L-threonyl-[protein] + CMP + H(+)</text>
        <dbReference type="Rhea" id="RHEA:81643"/>
        <dbReference type="Rhea" id="RHEA-COMP:11689"/>
        <dbReference type="Rhea" id="RHEA-COMP:19720"/>
        <dbReference type="ChEBI" id="CHEBI:15378"/>
        <dbReference type="ChEBI" id="CHEBI:57812"/>
        <dbReference type="ChEBI" id="CHEBI:60377"/>
        <dbReference type="ChEBI" id="CHEBI:87075"/>
        <dbReference type="ChEBI" id="CHEBI:231970"/>
    </reaction>
    <physiologicalReaction direction="left-to-right" evidence="16">
        <dbReference type="Rhea" id="RHEA:81644"/>
    </physiologicalReaction>
</comment>
<keyword evidence="6" id="KW-0812">Transmembrane</keyword>
<accession>A0ABR0Z0L0</accession>
<dbReference type="Pfam" id="PF00777">
    <property type="entry name" value="Glyco_transf_29"/>
    <property type="match status" value="1"/>
</dbReference>
<reference evidence="18 19" key="1">
    <citation type="submission" date="2021-05" db="EMBL/GenBank/DDBJ databases">
        <authorList>
            <person name="Zahm M."/>
            <person name="Klopp C."/>
            <person name="Cabau C."/>
            <person name="Kuhl H."/>
            <person name="Suciu R."/>
            <person name="Ciorpac M."/>
            <person name="Holostenco D."/>
            <person name="Gessner J."/>
            <person name="Wuertz S."/>
            <person name="Hohne C."/>
            <person name="Stock M."/>
            <person name="Gislard M."/>
            <person name="Lluch J."/>
            <person name="Milhes M."/>
            <person name="Lampietro C."/>
            <person name="Lopez Roques C."/>
            <person name="Donnadieu C."/>
            <person name="Du K."/>
            <person name="Schartl M."/>
            <person name="Guiguen Y."/>
        </authorList>
    </citation>
    <scope>NUCLEOTIDE SEQUENCE [LARGE SCALE GENOMIC DNA]</scope>
    <source>
        <strain evidence="18">Hh-F2</strain>
        <tissue evidence="18">Blood</tissue>
    </source>
</reference>
<dbReference type="EC" id="2.4.3.3" evidence="14"/>
<organism evidence="18 19">
    <name type="scientific">Huso huso</name>
    <name type="common">Beluga</name>
    <name type="synonym">Acipenser huso</name>
    <dbReference type="NCBI Taxonomy" id="61971"/>
    <lineage>
        <taxon>Eukaryota</taxon>
        <taxon>Metazoa</taxon>
        <taxon>Chordata</taxon>
        <taxon>Craniata</taxon>
        <taxon>Vertebrata</taxon>
        <taxon>Euteleostomi</taxon>
        <taxon>Actinopterygii</taxon>
        <taxon>Chondrostei</taxon>
        <taxon>Acipenseriformes</taxon>
        <taxon>Acipenseridae</taxon>
        <taxon>Huso</taxon>
    </lineage>
</organism>
<evidence type="ECO:0000256" key="1">
    <source>
        <dbReference type="ARBA" id="ARBA00004323"/>
    </source>
</evidence>
<evidence type="ECO:0000256" key="13">
    <source>
        <dbReference type="ARBA" id="ARBA00036348"/>
    </source>
</evidence>